<feature type="transmembrane region" description="Helical" evidence="9">
    <location>
        <begin position="74"/>
        <end position="93"/>
    </location>
</feature>
<dbReference type="EMBL" id="JAACXV010013501">
    <property type="protein sequence ID" value="KAF7273300.1"/>
    <property type="molecule type" value="Genomic_DNA"/>
</dbReference>
<dbReference type="InterPro" id="IPR006603">
    <property type="entry name" value="PQ-loop_rpt"/>
</dbReference>
<evidence type="ECO:0000256" key="8">
    <source>
        <dbReference type="PIRNR" id="PIRNR023381"/>
    </source>
</evidence>
<evidence type="ECO:0000256" key="2">
    <source>
        <dbReference type="ARBA" id="ARBA00022448"/>
    </source>
</evidence>
<dbReference type="Pfam" id="PF04193">
    <property type="entry name" value="PQ-loop"/>
    <property type="match status" value="2"/>
</dbReference>
<evidence type="ECO:0000313" key="10">
    <source>
        <dbReference type="EMBL" id="KAF7273300.1"/>
    </source>
</evidence>
<reference evidence="10" key="1">
    <citation type="submission" date="2020-08" db="EMBL/GenBank/DDBJ databases">
        <title>Genome sequencing and assembly of the red palm weevil Rhynchophorus ferrugineus.</title>
        <authorList>
            <person name="Dias G.B."/>
            <person name="Bergman C.M."/>
            <person name="Manee M."/>
        </authorList>
    </citation>
    <scope>NUCLEOTIDE SEQUENCE</scope>
    <source>
        <strain evidence="10">AA-2017</strain>
        <tissue evidence="10">Whole larva</tissue>
    </source>
</reference>
<dbReference type="GO" id="GO:0009312">
    <property type="term" value="P:oligosaccharide biosynthetic process"/>
    <property type="evidence" value="ECO:0007669"/>
    <property type="project" value="TreeGrafter"/>
</dbReference>
<proteinExistence type="inferred from homology"/>
<dbReference type="Gene3D" id="1.20.1280.290">
    <property type="match status" value="2"/>
</dbReference>
<feature type="transmembrane region" description="Helical" evidence="9">
    <location>
        <begin position="99"/>
        <end position="122"/>
    </location>
</feature>
<comment type="similarity">
    <text evidence="7 8">Belongs to the MPDU1 (TC 2.A.43.3) family.</text>
</comment>
<evidence type="ECO:0000256" key="3">
    <source>
        <dbReference type="ARBA" id="ARBA00022692"/>
    </source>
</evidence>
<dbReference type="InterPro" id="IPR016817">
    <property type="entry name" value="MannP-dilichol_defect-1"/>
</dbReference>
<name>A0A834MB24_RHYFE</name>
<organism evidence="10 11">
    <name type="scientific">Rhynchophorus ferrugineus</name>
    <name type="common">Red palm weevil</name>
    <name type="synonym">Curculio ferrugineus</name>
    <dbReference type="NCBI Taxonomy" id="354439"/>
    <lineage>
        <taxon>Eukaryota</taxon>
        <taxon>Metazoa</taxon>
        <taxon>Ecdysozoa</taxon>
        <taxon>Arthropoda</taxon>
        <taxon>Hexapoda</taxon>
        <taxon>Insecta</taxon>
        <taxon>Pterygota</taxon>
        <taxon>Neoptera</taxon>
        <taxon>Endopterygota</taxon>
        <taxon>Coleoptera</taxon>
        <taxon>Polyphaga</taxon>
        <taxon>Cucujiformia</taxon>
        <taxon>Curculionidae</taxon>
        <taxon>Dryophthorinae</taxon>
        <taxon>Rhynchophorus</taxon>
    </lineage>
</organism>
<dbReference type="GO" id="GO:0016020">
    <property type="term" value="C:membrane"/>
    <property type="evidence" value="ECO:0007669"/>
    <property type="project" value="UniProtKB-SubCell"/>
</dbReference>
<comment type="caution">
    <text evidence="10">The sequence shown here is derived from an EMBL/GenBank/DDBJ whole genome shotgun (WGS) entry which is preliminary data.</text>
</comment>
<keyword evidence="5 8" id="KW-1133">Transmembrane helix</keyword>
<evidence type="ECO:0000256" key="9">
    <source>
        <dbReference type="SAM" id="Phobius"/>
    </source>
</evidence>
<keyword evidence="4" id="KW-0677">Repeat</keyword>
<evidence type="ECO:0000256" key="7">
    <source>
        <dbReference type="ARBA" id="ARBA00038475"/>
    </source>
</evidence>
<accession>A0A834MB24</accession>
<feature type="transmembrane region" description="Helical" evidence="9">
    <location>
        <begin position="210"/>
        <end position="234"/>
    </location>
</feature>
<evidence type="ECO:0000256" key="5">
    <source>
        <dbReference type="ARBA" id="ARBA00022989"/>
    </source>
</evidence>
<dbReference type="Proteomes" id="UP000625711">
    <property type="component" value="Unassembled WGS sequence"/>
</dbReference>
<keyword evidence="11" id="KW-1185">Reference proteome</keyword>
<gene>
    <name evidence="10" type="ORF">GWI33_013990</name>
</gene>
<dbReference type="PANTHER" id="PTHR12226">
    <property type="entry name" value="MANNOSE-P-DOLICHOL UTILIZATION DEFECT 1 LEC35 -RELATED"/>
    <property type="match status" value="1"/>
</dbReference>
<keyword evidence="2" id="KW-0813">Transport</keyword>
<dbReference type="PANTHER" id="PTHR12226:SF2">
    <property type="entry name" value="MANNOSE-P-DOLICHOL UTILIZATION DEFECT 1 PROTEIN"/>
    <property type="match status" value="1"/>
</dbReference>
<dbReference type="OrthoDB" id="271506at2759"/>
<protein>
    <recommendedName>
        <fullName evidence="8">Mannose-P-dolichol utilization defect 1 protein homolog</fullName>
    </recommendedName>
</protein>
<evidence type="ECO:0000313" key="11">
    <source>
        <dbReference type="Proteomes" id="UP000625711"/>
    </source>
</evidence>
<dbReference type="PIRSF" id="PIRSF023381">
    <property type="entry name" value="MannP-dilichol_defect-1p"/>
    <property type="match status" value="1"/>
</dbReference>
<keyword evidence="3 8" id="KW-0812">Transmembrane</keyword>
<dbReference type="SMART" id="SM00679">
    <property type="entry name" value="CTNS"/>
    <property type="match status" value="2"/>
</dbReference>
<comment type="subcellular location">
    <subcellularLocation>
        <location evidence="1 8">Membrane</location>
        <topology evidence="1 8">Multi-pass membrane protein</topology>
    </subcellularLocation>
</comment>
<feature type="transmembrane region" description="Helical" evidence="9">
    <location>
        <begin position="44"/>
        <end position="62"/>
    </location>
</feature>
<sequence length="245" mass="27970">MNATTYNIFQEVLLSVLTPKCFDNYLIDFNFTDVSCFLVVLKKIFWIILTACSLLVKIPQILKIYRCKSGSGINVLSVTLDLVVITTSMSYNFVLGFPFRAWCGTFSLAVQTLIIGVLVLWFKRAKPQSLLYLVTYLVVFFMMMSGFIPIVILWLLTSKNIGIIVIAKLLQGWTNYRNKNTGQLSAATLIIQMFSSLVRILTLIQETDYSGVILTFVASSLANTFLVFQLVYYWKCDKKKYKKEN</sequence>
<dbReference type="AlphaFoldDB" id="A0A834MB24"/>
<evidence type="ECO:0000256" key="4">
    <source>
        <dbReference type="ARBA" id="ARBA00022737"/>
    </source>
</evidence>
<evidence type="ECO:0000256" key="6">
    <source>
        <dbReference type="ARBA" id="ARBA00023136"/>
    </source>
</evidence>
<keyword evidence="6 8" id="KW-0472">Membrane</keyword>
<evidence type="ECO:0000256" key="1">
    <source>
        <dbReference type="ARBA" id="ARBA00004141"/>
    </source>
</evidence>
<feature type="transmembrane region" description="Helical" evidence="9">
    <location>
        <begin position="129"/>
        <end position="155"/>
    </location>
</feature>